<evidence type="ECO:0000313" key="3">
    <source>
        <dbReference type="Proteomes" id="UP000244855"/>
    </source>
</evidence>
<accession>A0A2V1DY57</accession>
<gene>
    <name evidence="2" type="ORF">DM02DRAFT_654160</name>
</gene>
<proteinExistence type="predicted"/>
<evidence type="ECO:0000313" key="2">
    <source>
        <dbReference type="EMBL" id="PVI01800.1"/>
    </source>
</evidence>
<dbReference type="Proteomes" id="UP000244855">
    <property type="component" value="Unassembled WGS sequence"/>
</dbReference>
<sequence length="274" mass="31454">MNKPKEAKGKPKGPNSKSKDDKEELQQADILSTLDAMASGTPYIIMYGRRVHECLSSKSQMHILRQISKEERHQNGLKIFHHPVSFRDWLDTCSYCIATGDEEDKYKKCTILDLLEKVRYNGTRGKGTVFSFSEMPCWTGNWKRDHAKKPAGHDWAGMLIKRATDDEQWCLNIYCIGTDPIASPKRFMRAWGGRWKLWLALRTVFHVTEVNISNSIFIDQVDSCVMNSLMWIHQVVTTCDGSPWKTEKEERLRLLGLRQLAAGADLHEQIAPSR</sequence>
<name>A0A2V1DY57_9PLEO</name>
<reference evidence="2 3" key="1">
    <citation type="journal article" date="2018" name="Sci. Rep.">
        <title>Comparative genomics provides insights into the lifestyle and reveals functional heterogeneity of dark septate endophytic fungi.</title>
        <authorList>
            <person name="Knapp D.G."/>
            <person name="Nemeth J.B."/>
            <person name="Barry K."/>
            <person name="Hainaut M."/>
            <person name="Henrissat B."/>
            <person name="Johnson J."/>
            <person name="Kuo A."/>
            <person name="Lim J.H.P."/>
            <person name="Lipzen A."/>
            <person name="Nolan M."/>
            <person name="Ohm R.A."/>
            <person name="Tamas L."/>
            <person name="Grigoriev I.V."/>
            <person name="Spatafora J.W."/>
            <person name="Nagy L.G."/>
            <person name="Kovacs G.M."/>
        </authorList>
    </citation>
    <scope>NUCLEOTIDE SEQUENCE [LARGE SCALE GENOMIC DNA]</scope>
    <source>
        <strain evidence="2 3">DSE2036</strain>
    </source>
</reference>
<keyword evidence="3" id="KW-1185">Reference proteome</keyword>
<evidence type="ECO:0000256" key="1">
    <source>
        <dbReference type="SAM" id="MobiDB-lite"/>
    </source>
</evidence>
<dbReference type="AlphaFoldDB" id="A0A2V1DY57"/>
<dbReference type="EMBL" id="KZ805352">
    <property type="protein sequence ID" value="PVI01800.1"/>
    <property type="molecule type" value="Genomic_DNA"/>
</dbReference>
<protein>
    <submittedName>
        <fullName evidence="2">Uncharacterized protein</fullName>
    </submittedName>
</protein>
<organism evidence="2 3">
    <name type="scientific">Periconia macrospinosa</name>
    <dbReference type="NCBI Taxonomy" id="97972"/>
    <lineage>
        <taxon>Eukaryota</taxon>
        <taxon>Fungi</taxon>
        <taxon>Dikarya</taxon>
        <taxon>Ascomycota</taxon>
        <taxon>Pezizomycotina</taxon>
        <taxon>Dothideomycetes</taxon>
        <taxon>Pleosporomycetidae</taxon>
        <taxon>Pleosporales</taxon>
        <taxon>Massarineae</taxon>
        <taxon>Periconiaceae</taxon>
        <taxon>Periconia</taxon>
    </lineage>
</organism>
<feature type="region of interest" description="Disordered" evidence="1">
    <location>
        <begin position="1"/>
        <end position="25"/>
    </location>
</feature>